<dbReference type="GO" id="GO:0015679">
    <property type="term" value="P:plasma membrane copper ion transport"/>
    <property type="evidence" value="ECO:0007669"/>
    <property type="project" value="TreeGrafter"/>
</dbReference>
<dbReference type="Proteomes" id="UP000807785">
    <property type="component" value="Unassembled WGS sequence"/>
</dbReference>
<dbReference type="PANTHER" id="PTHR30097">
    <property type="entry name" value="CATION EFFLUX SYSTEM PROTEIN CUSB"/>
    <property type="match status" value="1"/>
</dbReference>
<evidence type="ECO:0000259" key="2">
    <source>
        <dbReference type="Pfam" id="PF25973"/>
    </source>
</evidence>
<feature type="domain" description="CzcB-like barrel-sandwich hybrid" evidence="2">
    <location>
        <begin position="76"/>
        <end position="225"/>
    </location>
</feature>
<dbReference type="GO" id="GO:0030288">
    <property type="term" value="C:outer membrane-bounded periplasmic space"/>
    <property type="evidence" value="ECO:0007669"/>
    <property type="project" value="TreeGrafter"/>
</dbReference>
<dbReference type="AlphaFoldDB" id="A0A9D7E6L8"/>
<dbReference type="Gene3D" id="2.40.50.100">
    <property type="match status" value="1"/>
</dbReference>
<accession>A0A9D7E6L8</accession>
<sequence>MASIGFSPTRPVYRAARGIGICLWLAIGAPALAADHVDINAAQIKALGIEVAPLGARRAAELGGLAAQVVVPNRQMYVVSAPLAALIGRIEVAANASVRAGQVLARLQSPMLAELQRGYLQSSVQARLAADKLQRDEALFRDGIIAESRLRTSRGQQAEAGAALAERRQALRMAGVPESALGRLDAGKGVGASIDVLAPADGVILEQMVSVGSRVEAAAPLFRLAKLDPLWLEIQVPAAKLARISAGAAVSVPAAKSGGRVVSIGRSVGANQTALVRAEITAGSAALNPGQMVEASIGVADATNGAVFSVPTTALVRHEGSLLLFVQTATGFAATPVTLAGEGSVSSSVSGSFKGDERIAVKGIAALKARLGGIGAE</sequence>
<dbReference type="InterPro" id="IPR051909">
    <property type="entry name" value="MFP_Cation_Efflux"/>
</dbReference>
<organism evidence="3 4">
    <name type="scientific">Candidatus Methylophosphatis roskildensis</name>
    <dbReference type="NCBI Taxonomy" id="2899263"/>
    <lineage>
        <taxon>Bacteria</taxon>
        <taxon>Pseudomonadati</taxon>
        <taxon>Pseudomonadota</taxon>
        <taxon>Betaproteobacteria</taxon>
        <taxon>Nitrosomonadales</taxon>
        <taxon>Sterolibacteriaceae</taxon>
        <taxon>Candidatus Methylophosphatis</taxon>
    </lineage>
</organism>
<evidence type="ECO:0000256" key="1">
    <source>
        <dbReference type="ARBA" id="ARBA00022448"/>
    </source>
</evidence>
<reference evidence="3" key="1">
    <citation type="submission" date="2020-10" db="EMBL/GenBank/DDBJ databases">
        <title>Connecting structure to function with the recovery of over 1000 high-quality activated sludge metagenome-assembled genomes encoding full-length rRNA genes using long-read sequencing.</title>
        <authorList>
            <person name="Singleton C.M."/>
            <person name="Petriglieri F."/>
            <person name="Kristensen J.M."/>
            <person name="Kirkegaard R.H."/>
            <person name="Michaelsen T.Y."/>
            <person name="Andersen M.H."/>
            <person name="Karst S.M."/>
            <person name="Dueholm M.S."/>
            <person name="Nielsen P.H."/>
            <person name="Albertsen M."/>
        </authorList>
    </citation>
    <scope>NUCLEOTIDE SEQUENCE</scope>
    <source>
        <strain evidence="3">Bjer_18-Q3-R1-45_BAT3C.347</strain>
    </source>
</reference>
<dbReference type="InterPro" id="IPR058647">
    <property type="entry name" value="BSH_CzcB-like"/>
</dbReference>
<dbReference type="GO" id="GO:0046914">
    <property type="term" value="F:transition metal ion binding"/>
    <property type="evidence" value="ECO:0007669"/>
    <property type="project" value="TreeGrafter"/>
</dbReference>
<dbReference type="Gene3D" id="1.10.287.470">
    <property type="entry name" value="Helix hairpin bin"/>
    <property type="match status" value="1"/>
</dbReference>
<comment type="caution">
    <text evidence="3">The sequence shown here is derived from an EMBL/GenBank/DDBJ whole genome shotgun (WGS) entry which is preliminary data.</text>
</comment>
<protein>
    <submittedName>
        <fullName evidence="3">Efflux RND transporter periplasmic adaptor subunit</fullName>
    </submittedName>
</protein>
<dbReference type="EMBL" id="JADJEV010000005">
    <property type="protein sequence ID" value="MBK6974817.1"/>
    <property type="molecule type" value="Genomic_DNA"/>
</dbReference>
<gene>
    <name evidence="3" type="ORF">IPH26_18440</name>
</gene>
<dbReference type="PANTHER" id="PTHR30097:SF4">
    <property type="entry name" value="SLR6042 PROTEIN"/>
    <property type="match status" value="1"/>
</dbReference>
<dbReference type="Pfam" id="PF25973">
    <property type="entry name" value="BSH_CzcB"/>
    <property type="match status" value="1"/>
</dbReference>
<name>A0A9D7E6L8_9PROT</name>
<evidence type="ECO:0000313" key="3">
    <source>
        <dbReference type="EMBL" id="MBK6974817.1"/>
    </source>
</evidence>
<dbReference type="Gene3D" id="2.40.30.170">
    <property type="match status" value="1"/>
</dbReference>
<evidence type="ECO:0000313" key="4">
    <source>
        <dbReference type="Proteomes" id="UP000807785"/>
    </source>
</evidence>
<proteinExistence type="predicted"/>
<keyword evidence="1" id="KW-0813">Transport</keyword>
<dbReference type="SUPFAM" id="SSF111369">
    <property type="entry name" value="HlyD-like secretion proteins"/>
    <property type="match status" value="1"/>
</dbReference>
<dbReference type="GO" id="GO:0060003">
    <property type="term" value="P:copper ion export"/>
    <property type="evidence" value="ECO:0007669"/>
    <property type="project" value="TreeGrafter"/>
</dbReference>